<name>A0AAV8SQD8_9ROSI</name>
<dbReference type="PANTHER" id="PTHR31286:SF153">
    <property type="entry name" value="DUF4283 DOMAIN PROTEIN"/>
    <property type="match status" value="1"/>
</dbReference>
<dbReference type="Pfam" id="PF14392">
    <property type="entry name" value="zf-CCHC_4"/>
    <property type="match status" value="1"/>
</dbReference>
<evidence type="ECO:0000313" key="5">
    <source>
        <dbReference type="Proteomes" id="UP001159364"/>
    </source>
</evidence>
<dbReference type="InterPro" id="IPR040256">
    <property type="entry name" value="At4g02000-like"/>
</dbReference>
<feature type="domain" description="Zinc knuckle CX2CX4HX4C" evidence="3">
    <location>
        <begin position="104"/>
        <end position="150"/>
    </location>
</feature>
<accession>A0AAV8SQD8</accession>
<dbReference type="InterPro" id="IPR025836">
    <property type="entry name" value="Zn_knuckle_CX2CX4HX4C"/>
</dbReference>
<proteinExistence type="predicted"/>
<reference evidence="4 5" key="1">
    <citation type="submission" date="2021-09" db="EMBL/GenBank/DDBJ databases">
        <title>Genomic insights and catalytic innovation underlie evolution of tropane alkaloids biosynthesis.</title>
        <authorList>
            <person name="Wang Y.-J."/>
            <person name="Tian T."/>
            <person name="Huang J.-P."/>
            <person name="Huang S.-X."/>
        </authorList>
    </citation>
    <scope>NUCLEOTIDE SEQUENCE [LARGE SCALE GENOMIC DNA]</scope>
    <source>
        <strain evidence="4">KIB-2018</strain>
        <tissue evidence="4">Leaf</tissue>
    </source>
</reference>
<keyword evidence="5" id="KW-1185">Reference proteome</keyword>
<comment type="caution">
    <text evidence="4">The sequence shown here is derived from an EMBL/GenBank/DDBJ whole genome shotgun (WGS) entry which is preliminary data.</text>
</comment>
<feature type="region of interest" description="Disordered" evidence="1">
    <location>
        <begin position="270"/>
        <end position="292"/>
    </location>
</feature>
<dbReference type="Proteomes" id="UP001159364">
    <property type="component" value="Linkage Group LG09"/>
</dbReference>
<feature type="domain" description="DUF4283" evidence="2">
    <location>
        <begin position="3"/>
        <end position="46"/>
    </location>
</feature>
<evidence type="ECO:0000256" key="1">
    <source>
        <dbReference type="SAM" id="MobiDB-lite"/>
    </source>
</evidence>
<dbReference type="AlphaFoldDB" id="A0AAV8SQD8"/>
<evidence type="ECO:0000259" key="3">
    <source>
        <dbReference type="Pfam" id="PF14392"/>
    </source>
</evidence>
<dbReference type="EMBL" id="JAIWQS010000009">
    <property type="protein sequence ID" value="KAJ8754188.1"/>
    <property type="molecule type" value="Genomic_DNA"/>
</dbReference>
<dbReference type="InterPro" id="IPR025558">
    <property type="entry name" value="DUF4283"/>
</dbReference>
<organism evidence="4 5">
    <name type="scientific">Erythroxylum novogranatense</name>
    <dbReference type="NCBI Taxonomy" id="1862640"/>
    <lineage>
        <taxon>Eukaryota</taxon>
        <taxon>Viridiplantae</taxon>
        <taxon>Streptophyta</taxon>
        <taxon>Embryophyta</taxon>
        <taxon>Tracheophyta</taxon>
        <taxon>Spermatophyta</taxon>
        <taxon>Magnoliopsida</taxon>
        <taxon>eudicotyledons</taxon>
        <taxon>Gunneridae</taxon>
        <taxon>Pentapetalae</taxon>
        <taxon>rosids</taxon>
        <taxon>fabids</taxon>
        <taxon>Malpighiales</taxon>
        <taxon>Erythroxylaceae</taxon>
        <taxon>Erythroxylum</taxon>
    </lineage>
</organism>
<evidence type="ECO:0000313" key="4">
    <source>
        <dbReference type="EMBL" id="KAJ8754188.1"/>
    </source>
</evidence>
<feature type="compositionally biased region" description="Basic and acidic residues" evidence="1">
    <location>
        <begin position="271"/>
        <end position="281"/>
    </location>
</feature>
<evidence type="ECO:0000259" key="2">
    <source>
        <dbReference type="Pfam" id="PF14111"/>
    </source>
</evidence>
<evidence type="ECO:0008006" key="6">
    <source>
        <dbReference type="Google" id="ProtNLM"/>
    </source>
</evidence>
<sequence>MEDNNLYLIQFYHHMDLKKMIAGSSWSFNKCILLIHQWKEGENPTEINFIHTDVWVQFHGLPLGFASEMLARNIINLMGTYLEYDSTQRRNTWNNYMQVRVSINVEEPLMRKKIIRKQGGDPIVITFSYERFPLVCYLCGLIGHGETYCVKLLENPDEEVSREWPEEIQAEVRARNARRKVQWKRDLGMEFGGNFATQNQATQISLAAVHNPHKIGNNFAFFPKILPIKSNADYEFQLGRKYFTAGNSSSDKTPLNRLGQQENEYTIMDIEDNKKRPRQGDNGDSFGEMMTMSESDVPQLKYHVASFGLDQQTRREL</sequence>
<gene>
    <name evidence="4" type="ORF">K2173_002087</name>
</gene>
<dbReference type="PANTHER" id="PTHR31286">
    <property type="entry name" value="GLYCINE-RICH CELL WALL STRUCTURAL PROTEIN 1.8-LIKE"/>
    <property type="match status" value="1"/>
</dbReference>
<protein>
    <recommendedName>
        <fullName evidence="6">DUF4283 domain-containing protein</fullName>
    </recommendedName>
</protein>
<dbReference type="Pfam" id="PF14111">
    <property type="entry name" value="DUF4283"/>
    <property type="match status" value="1"/>
</dbReference>